<dbReference type="EMBL" id="GL192596">
    <property type="protein sequence ID" value="EFB15871.1"/>
    <property type="molecule type" value="Genomic_DNA"/>
</dbReference>
<accession>D2H9E7</accession>
<feature type="non-terminal residue" evidence="2">
    <location>
        <position position="1"/>
    </location>
</feature>
<organism evidence="2">
    <name type="scientific">Ailuropoda melanoleuca</name>
    <name type="common">Giant panda</name>
    <dbReference type="NCBI Taxonomy" id="9646"/>
    <lineage>
        <taxon>Eukaryota</taxon>
        <taxon>Metazoa</taxon>
        <taxon>Chordata</taxon>
        <taxon>Craniata</taxon>
        <taxon>Vertebrata</taxon>
        <taxon>Euteleostomi</taxon>
        <taxon>Mammalia</taxon>
        <taxon>Eutheria</taxon>
        <taxon>Laurasiatheria</taxon>
        <taxon>Carnivora</taxon>
        <taxon>Caniformia</taxon>
        <taxon>Ursidae</taxon>
        <taxon>Ailuropoda</taxon>
    </lineage>
</organism>
<evidence type="ECO:0000313" key="2">
    <source>
        <dbReference type="EMBL" id="EFB15871.1"/>
    </source>
</evidence>
<protein>
    <submittedName>
        <fullName evidence="2">Uncharacterized protein</fullName>
    </submittedName>
</protein>
<name>D2H9E7_AILME</name>
<feature type="region of interest" description="Disordered" evidence="1">
    <location>
        <begin position="1"/>
        <end position="24"/>
    </location>
</feature>
<dbReference type="InParanoid" id="D2H9E7"/>
<reference evidence="2" key="1">
    <citation type="journal article" date="2010" name="Nature">
        <title>The sequence and de novo assembly of the giant panda genome.</title>
        <authorList>
            <person name="Li R."/>
            <person name="Fan W."/>
            <person name="Tian G."/>
            <person name="Zhu H."/>
            <person name="He L."/>
            <person name="Cai J."/>
            <person name="Huang Q."/>
            <person name="Cai Q."/>
            <person name="Li B."/>
            <person name="Bai Y."/>
            <person name="Zhang Z."/>
            <person name="Zhang Y."/>
            <person name="Wang W."/>
            <person name="Li J."/>
            <person name="Wei F."/>
            <person name="Li H."/>
            <person name="Jian M."/>
            <person name="Li J."/>
            <person name="Zhang Z."/>
            <person name="Nielsen R."/>
            <person name="Li D."/>
            <person name="Gu W."/>
            <person name="Yang Z."/>
            <person name="Xuan Z."/>
            <person name="Ryder O.A."/>
            <person name="Leung F.C."/>
            <person name="Zhou Y."/>
            <person name="Cao J."/>
            <person name="Sun X."/>
            <person name="Fu Y."/>
            <person name="Fang X."/>
            <person name="Guo X."/>
            <person name="Wang B."/>
            <person name="Hou R."/>
            <person name="Shen F."/>
            <person name="Mu B."/>
            <person name="Ni P."/>
            <person name="Lin R."/>
            <person name="Qian W."/>
            <person name="Wang G."/>
            <person name="Yu C."/>
            <person name="Nie W."/>
            <person name="Wang J."/>
            <person name="Wu Z."/>
            <person name="Liang H."/>
            <person name="Min J."/>
            <person name="Wu Q."/>
            <person name="Cheng S."/>
            <person name="Ruan J."/>
            <person name="Wang M."/>
            <person name="Shi Z."/>
            <person name="Wen M."/>
            <person name="Liu B."/>
            <person name="Ren X."/>
            <person name="Zheng H."/>
            <person name="Dong D."/>
            <person name="Cook K."/>
            <person name="Shan G."/>
            <person name="Zhang H."/>
            <person name="Kosiol C."/>
            <person name="Xie X."/>
            <person name="Lu Z."/>
            <person name="Zheng H."/>
            <person name="Li Y."/>
            <person name="Steiner C.C."/>
            <person name="Lam T.T."/>
            <person name="Lin S."/>
            <person name="Zhang Q."/>
            <person name="Li G."/>
            <person name="Tian J."/>
            <person name="Gong T."/>
            <person name="Liu H."/>
            <person name="Zhang D."/>
            <person name="Fang L."/>
            <person name="Ye C."/>
            <person name="Zhang J."/>
            <person name="Hu W."/>
            <person name="Xu A."/>
            <person name="Ren Y."/>
            <person name="Zhang G."/>
            <person name="Bruford M.W."/>
            <person name="Li Q."/>
            <person name="Ma L."/>
            <person name="Guo Y."/>
            <person name="An N."/>
            <person name="Hu Y."/>
            <person name="Zheng Y."/>
            <person name="Shi Y."/>
            <person name="Li Z."/>
            <person name="Liu Q."/>
            <person name="Chen Y."/>
            <person name="Zhao J."/>
            <person name="Qu N."/>
            <person name="Zhao S."/>
            <person name="Tian F."/>
            <person name="Wang X."/>
            <person name="Wang H."/>
            <person name="Xu L."/>
            <person name="Liu X."/>
            <person name="Vinar T."/>
            <person name="Wang Y."/>
            <person name="Lam T.W."/>
            <person name="Yiu S.M."/>
            <person name="Liu S."/>
            <person name="Zhang H."/>
            <person name="Li D."/>
            <person name="Huang Y."/>
            <person name="Wang X."/>
            <person name="Yang G."/>
            <person name="Jiang Z."/>
            <person name="Wang J."/>
            <person name="Qin N."/>
            <person name="Li L."/>
            <person name="Li J."/>
            <person name="Bolund L."/>
            <person name="Kristiansen K."/>
            <person name="Wong G.K."/>
            <person name="Olson M."/>
            <person name="Zhang X."/>
            <person name="Li S."/>
            <person name="Yang H."/>
            <person name="Wang J."/>
            <person name="Wang J."/>
        </authorList>
    </citation>
    <scope>NUCLEOTIDE SEQUENCE [LARGE SCALE GENOMIC DNA]</scope>
</reference>
<proteinExistence type="predicted"/>
<evidence type="ECO:0000256" key="1">
    <source>
        <dbReference type="SAM" id="MobiDB-lite"/>
    </source>
</evidence>
<feature type="non-terminal residue" evidence="2">
    <location>
        <position position="24"/>
    </location>
</feature>
<dbReference type="AlphaFoldDB" id="D2H9E7"/>
<sequence length="24" mass="2345">EMGMAGRLSAQVAPGTGLSTQQGP</sequence>
<gene>
    <name evidence="2" type="ORF">PANDA_006938</name>
</gene>